<dbReference type="InterPro" id="IPR029044">
    <property type="entry name" value="Nucleotide-diphossugar_trans"/>
</dbReference>
<dbReference type="Proteomes" id="UP000183203">
    <property type="component" value="Unassembled WGS sequence"/>
</dbReference>
<evidence type="ECO:0000256" key="1">
    <source>
        <dbReference type="ARBA" id="ARBA00006739"/>
    </source>
</evidence>
<dbReference type="CDD" id="cd06423">
    <property type="entry name" value="CESA_like"/>
    <property type="match status" value="1"/>
</dbReference>
<dbReference type="RefSeq" id="WP_228375929.1">
    <property type="nucleotide sequence ID" value="NZ_FMYG01000005.1"/>
</dbReference>
<evidence type="ECO:0000256" key="2">
    <source>
        <dbReference type="ARBA" id="ARBA00022676"/>
    </source>
</evidence>
<protein>
    <submittedName>
        <fullName evidence="7">Glycosyltransferase like family 2</fullName>
    </submittedName>
</protein>
<sequence>MATALRARTHAPTRARRASWEALPETLPTRRSRSTRRRASLPSTGSSTALLGRTDALTSSSMQTVTEEAPAAVPTRRGRKAPRTGGLVAALPAHNEEAGIAAAIQGLQNQTSPPDHIVVIADNCTDRTVEIARAHGAEVFITTGNTHKKAGALNQFLAEALPHLREDDLVLVQDADSALDPDFLEIARKNLRGKIGAVGGVFRGSEGGGFVGHLQRNEYARYARDVQRLGGKCLVVTGTAAVMKAGMLRQIGAARLAGELPAGDGRGGVYDTSVLTEDNELTFAIRHLGYNVLSPAGCTLVTEIMPTWTDLWKQRLRWKRGAVENCVQYGLTRITWPYWGRQLLTMTGCVITYVYLATIVYAVFFNSFTVQPFWLGVTAIFVIERIVTVRHRGWRYMLAAGLMYELVIDLFLQIVHTKAYLDALTRRRRDW</sequence>
<dbReference type="STRING" id="993073.AS029_10435"/>
<feature type="compositionally biased region" description="Basic residues" evidence="4">
    <location>
        <begin position="30"/>
        <end position="39"/>
    </location>
</feature>
<dbReference type="Pfam" id="PF00535">
    <property type="entry name" value="Glycos_transf_2"/>
    <property type="match status" value="1"/>
</dbReference>
<feature type="transmembrane region" description="Helical" evidence="5">
    <location>
        <begin position="343"/>
        <end position="364"/>
    </location>
</feature>
<dbReference type="PANTHER" id="PTHR43630">
    <property type="entry name" value="POLY-BETA-1,6-N-ACETYL-D-GLUCOSAMINE SYNTHASE"/>
    <property type="match status" value="1"/>
</dbReference>
<gene>
    <name evidence="7" type="ORF">SAMN05216418_2356</name>
</gene>
<feature type="region of interest" description="Disordered" evidence="4">
    <location>
        <begin position="25"/>
        <end position="84"/>
    </location>
</feature>
<keyword evidence="5" id="KW-1133">Transmembrane helix</keyword>
<evidence type="ECO:0000256" key="4">
    <source>
        <dbReference type="SAM" id="MobiDB-lite"/>
    </source>
</evidence>
<evidence type="ECO:0000256" key="3">
    <source>
        <dbReference type="ARBA" id="ARBA00022679"/>
    </source>
</evidence>
<feature type="transmembrane region" description="Helical" evidence="5">
    <location>
        <begin position="370"/>
        <end position="387"/>
    </location>
</feature>
<keyword evidence="5" id="KW-0812">Transmembrane</keyword>
<comment type="similarity">
    <text evidence="1">Belongs to the glycosyltransferase 2 family.</text>
</comment>
<keyword evidence="5" id="KW-0472">Membrane</keyword>
<evidence type="ECO:0000256" key="5">
    <source>
        <dbReference type="SAM" id="Phobius"/>
    </source>
</evidence>
<evidence type="ECO:0000313" key="8">
    <source>
        <dbReference type="Proteomes" id="UP000183203"/>
    </source>
</evidence>
<dbReference type="AlphaFoldDB" id="A0A1G6M0S8"/>
<proteinExistence type="inferred from homology"/>
<reference evidence="7 8" key="1">
    <citation type="submission" date="2016-09" db="EMBL/GenBank/DDBJ databases">
        <authorList>
            <person name="Capua I."/>
            <person name="De Benedictis P."/>
            <person name="Joannis T."/>
            <person name="Lombin L.H."/>
            <person name="Cattoli G."/>
        </authorList>
    </citation>
    <scope>NUCLEOTIDE SEQUENCE [LARGE SCALE GENOMIC DNA]</scope>
    <source>
        <strain evidence="7 8">NIO-1002</strain>
    </source>
</reference>
<keyword evidence="2" id="KW-0328">Glycosyltransferase</keyword>
<feature type="compositionally biased region" description="Polar residues" evidence="4">
    <location>
        <begin position="56"/>
        <end position="66"/>
    </location>
</feature>
<organism evidence="7 8">
    <name type="scientific">Microbacterium enclense</name>
    <dbReference type="NCBI Taxonomy" id="993073"/>
    <lineage>
        <taxon>Bacteria</taxon>
        <taxon>Bacillati</taxon>
        <taxon>Actinomycetota</taxon>
        <taxon>Actinomycetes</taxon>
        <taxon>Micrococcales</taxon>
        <taxon>Microbacteriaceae</taxon>
        <taxon>Microbacterium</taxon>
    </lineage>
</organism>
<name>A0A1G6M0S8_9MICO</name>
<dbReference type="PANTHER" id="PTHR43630:SF1">
    <property type="entry name" value="POLY-BETA-1,6-N-ACETYL-D-GLUCOSAMINE SYNTHASE"/>
    <property type="match status" value="1"/>
</dbReference>
<dbReference type="SUPFAM" id="SSF53448">
    <property type="entry name" value="Nucleotide-diphospho-sugar transferases"/>
    <property type="match status" value="1"/>
</dbReference>
<dbReference type="Gene3D" id="3.90.550.10">
    <property type="entry name" value="Spore Coat Polysaccharide Biosynthesis Protein SpsA, Chain A"/>
    <property type="match status" value="1"/>
</dbReference>
<evidence type="ECO:0000259" key="6">
    <source>
        <dbReference type="Pfam" id="PF00535"/>
    </source>
</evidence>
<feature type="domain" description="Glycosyltransferase 2-like" evidence="6">
    <location>
        <begin position="91"/>
        <end position="251"/>
    </location>
</feature>
<dbReference type="InterPro" id="IPR001173">
    <property type="entry name" value="Glyco_trans_2-like"/>
</dbReference>
<dbReference type="EMBL" id="FMYG01000005">
    <property type="protein sequence ID" value="SDC48904.1"/>
    <property type="molecule type" value="Genomic_DNA"/>
</dbReference>
<accession>A0A1G6M0S8</accession>
<keyword evidence="3 7" id="KW-0808">Transferase</keyword>
<evidence type="ECO:0000313" key="7">
    <source>
        <dbReference type="EMBL" id="SDC48904.1"/>
    </source>
</evidence>
<dbReference type="GO" id="GO:0016757">
    <property type="term" value="F:glycosyltransferase activity"/>
    <property type="evidence" value="ECO:0007669"/>
    <property type="project" value="UniProtKB-KW"/>
</dbReference>